<feature type="domain" description="Peptidoglycan binding-like" evidence="3">
    <location>
        <begin position="277"/>
        <end position="329"/>
    </location>
</feature>
<dbReference type="Pfam" id="PF01471">
    <property type="entry name" value="PG_binding_1"/>
    <property type="match status" value="1"/>
</dbReference>
<evidence type="ECO:0000256" key="1">
    <source>
        <dbReference type="SAM" id="MobiDB-lite"/>
    </source>
</evidence>
<evidence type="ECO:0000313" key="5">
    <source>
        <dbReference type="Proteomes" id="UP000308488"/>
    </source>
</evidence>
<keyword evidence="2" id="KW-0812">Transmembrane</keyword>
<dbReference type="SUPFAM" id="SSF47090">
    <property type="entry name" value="PGBD-like"/>
    <property type="match status" value="1"/>
</dbReference>
<dbReference type="RefSeq" id="WP_137434407.1">
    <property type="nucleotide sequence ID" value="NZ_JANRHC010000005.1"/>
</dbReference>
<dbReference type="InterPro" id="IPR036366">
    <property type="entry name" value="PGBDSf"/>
</dbReference>
<dbReference type="Proteomes" id="UP000308488">
    <property type="component" value="Unassembled WGS sequence"/>
</dbReference>
<dbReference type="EMBL" id="SZYH01000001">
    <property type="protein sequence ID" value="TKV66987.1"/>
    <property type="molecule type" value="Genomic_DNA"/>
</dbReference>
<proteinExistence type="predicted"/>
<dbReference type="OrthoDB" id="6019510at2"/>
<protein>
    <submittedName>
        <fullName evidence="4">Peptidoglycan-binding protein</fullName>
    </submittedName>
</protein>
<feature type="compositionally biased region" description="Polar residues" evidence="1">
    <location>
        <begin position="99"/>
        <end position="115"/>
    </location>
</feature>
<name>A0A4U6R054_9GAMM</name>
<feature type="transmembrane region" description="Helical" evidence="2">
    <location>
        <begin position="77"/>
        <end position="94"/>
    </location>
</feature>
<organism evidence="4 5">
    <name type="scientific">Marinobacter panjinensis</name>
    <dbReference type="NCBI Taxonomy" id="2576384"/>
    <lineage>
        <taxon>Bacteria</taxon>
        <taxon>Pseudomonadati</taxon>
        <taxon>Pseudomonadota</taxon>
        <taxon>Gammaproteobacteria</taxon>
        <taxon>Pseudomonadales</taxon>
        <taxon>Marinobacteraceae</taxon>
        <taxon>Marinobacter</taxon>
    </lineage>
</organism>
<dbReference type="InterPro" id="IPR036365">
    <property type="entry name" value="PGBD-like_sf"/>
</dbReference>
<feature type="compositionally biased region" description="Polar residues" evidence="1">
    <location>
        <begin position="142"/>
        <end position="155"/>
    </location>
</feature>
<gene>
    <name evidence="4" type="ORF">FDP08_02230</name>
</gene>
<feature type="compositionally biased region" description="Basic and acidic residues" evidence="1">
    <location>
        <begin position="25"/>
        <end position="50"/>
    </location>
</feature>
<keyword evidence="5" id="KW-1185">Reference proteome</keyword>
<reference evidence="4 5" key="1">
    <citation type="submission" date="2019-05" db="EMBL/GenBank/DDBJ databases">
        <title>Marinobacter panjinensis sp. nov., a moderately halophilic bacterium isolated from sea tidal flat environment.</title>
        <authorList>
            <person name="Yang W."/>
            <person name="An M."/>
            <person name="He W."/>
            <person name="Luo X."/>
            <person name="Zhu L."/>
            <person name="Chen G."/>
            <person name="Zhang Y."/>
            <person name="Wang Y."/>
        </authorList>
    </citation>
    <scope>NUCLEOTIDE SEQUENCE [LARGE SCALE GENOMIC DNA]</scope>
    <source>
        <strain evidence="4 5">PJ-16</strain>
    </source>
</reference>
<evidence type="ECO:0000259" key="3">
    <source>
        <dbReference type="Pfam" id="PF01471"/>
    </source>
</evidence>
<dbReference type="Gene3D" id="1.10.101.10">
    <property type="entry name" value="PGBD-like superfamily/PGBD"/>
    <property type="match status" value="1"/>
</dbReference>
<keyword evidence="2" id="KW-1133">Transmembrane helix</keyword>
<feature type="region of interest" description="Disordered" evidence="1">
    <location>
        <begin position="25"/>
        <end position="68"/>
    </location>
</feature>
<sequence length="342" mass="37449">MAAGSKGNRGFSGLADLVSDLSDLRPLDDLHKQETTKTPPDRQVSKREPSSDQNQAPTWTASSDSESSAGMSADTQFVLWALAIIFLVILYAASQGSDQESSIYSPNSDASTNSDYEGAGKNNDIEADFSDLSSEDLNSDSTVETQSAASNSSEPSRYDDVLLRYIKPSVGTNNVLSIAEIRWCVRGGMEIEAMRGVFSSNDGIDKFNAIVDDYNRRCGSYRYREGNLGLAQRQVEEWRAAIENEAKDKAQQMDQIAFTSTNAPSSSLSGDSAPSKAMVKEAQMLLRVLRFGPGVADGIMGPRTEEAVRAFQRSKGMHATGQINSFLLQELRQEYRRKYPSQ</sequence>
<keyword evidence="2" id="KW-0472">Membrane</keyword>
<dbReference type="AlphaFoldDB" id="A0A4U6R054"/>
<evidence type="ECO:0000256" key="2">
    <source>
        <dbReference type="SAM" id="Phobius"/>
    </source>
</evidence>
<feature type="region of interest" description="Disordered" evidence="1">
    <location>
        <begin position="99"/>
        <end position="155"/>
    </location>
</feature>
<evidence type="ECO:0000313" key="4">
    <source>
        <dbReference type="EMBL" id="TKV66987.1"/>
    </source>
</evidence>
<feature type="compositionally biased region" description="Acidic residues" evidence="1">
    <location>
        <begin position="125"/>
        <end position="138"/>
    </location>
</feature>
<dbReference type="InterPro" id="IPR002477">
    <property type="entry name" value="Peptidoglycan-bd-like"/>
</dbReference>
<accession>A0A4U6R054</accession>
<comment type="caution">
    <text evidence="4">The sequence shown here is derived from an EMBL/GenBank/DDBJ whole genome shotgun (WGS) entry which is preliminary data.</text>
</comment>
<feature type="compositionally biased region" description="Polar residues" evidence="1">
    <location>
        <begin position="51"/>
        <end position="60"/>
    </location>
</feature>